<evidence type="ECO:0000256" key="1">
    <source>
        <dbReference type="SAM" id="MobiDB-lite"/>
    </source>
</evidence>
<keyword evidence="2" id="KW-0812">Transmembrane</keyword>
<keyword evidence="2" id="KW-1133">Transmembrane helix</keyword>
<evidence type="ECO:0000256" key="2">
    <source>
        <dbReference type="SAM" id="Phobius"/>
    </source>
</evidence>
<feature type="region of interest" description="Disordered" evidence="1">
    <location>
        <begin position="317"/>
        <end position="347"/>
    </location>
</feature>
<accession>A0A9D4FEK7</accession>
<proteinExistence type="predicted"/>
<feature type="transmembrane region" description="Helical" evidence="2">
    <location>
        <begin position="349"/>
        <end position="372"/>
    </location>
</feature>
<dbReference type="EMBL" id="JAIWYP010000007">
    <property type="protein sequence ID" value="KAH3797483.1"/>
    <property type="molecule type" value="Genomic_DNA"/>
</dbReference>
<reference evidence="3" key="1">
    <citation type="journal article" date="2019" name="bioRxiv">
        <title>The Genome of the Zebra Mussel, Dreissena polymorpha: A Resource for Invasive Species Research.</title>
        <authorList>
            <person name="McCartney M.A."/>
            <person name="Auch B."/>
            <person name="Kono T."/>
            <person name="Mallez S."/>
            <person name="Zhang Y."/>
            <person name="Obille A."/>
            <person name="Becker A."/>
            <person name="Abrahante J.E."/>
            <person name="Garbe J."/>
            <person name="Badalamenti J.P."/>
            <person name="Herman A."/>
            <person name="Mangelson H."/>
            <person name="Liachko I."/>
            <person name="Sullivan S."/>
            <person name="Sone E.D."/>
            <person name="Koren S."/>
            <person name="Silverstein K.A.T."/>
            <person name="Beckman K.B."/>
            <person name="Gohl D.M."/>
        </authorList>
    </citation>
    <scope>NUCLEOTIDE SEQUENCE</scope>
    <source>
        <strain evidence="3">Duluth1</strain>
        <tissue evidence="3">Whole animal</tissue>
    </source>
</reference>
<comment type="caution">
    <text evidence="3">The sequence shown here is derived from an EMBL/GenBank/DDBJ whole genome shotgun (WGS) entry which is preliminary data.</text>
</comment>
<sequence>MATLVRVYVFWILIYICLLTEGSGYFISSTSTTWQTVDKECDLVQPKLKYNENGLVELEGQFDINETIPAEGVWIGYLKAFTKFEFKGCGKISSWFPYTKHTVSSLASCHHICRGTNMWMLGDDTIKTCVCTNVRQTYLTNRYCTLCGDIICGAGLDIAIYSVLNDVSVESRDSNNTEYLCQASPSSSNQSAWVMCSGARTDYKRNVWCRYADREPTISTQTFANWNAANDRCADQYDNPSSAAGYSGKKITNLAFTNIRREWTLHTANSSFSGPRMFAYITNGSKEIKFSSSSREDRKYFLCVGIRPTATTTASITLASSPTPSSTNIASTSTSSAPSPDSSRGSSTAATAAGVSVAVALAVAAVLIVVGLRKKQVYLQIREVQ</sequence>
<keyword evidence="2" id="KW-0472">Membrane</keyword>
<evidence type="ECO:0008006" key="5">
    <source>
        <dbReference type="Google" id="ProtNLM"/>
    </source>
</evidence>
<keyword evidence="4" id="KW-1185">Reference proteome</keyword>
<evidence type="ECO:0000313" key="4">
    <source>
        <dbReference type="Proteomes" id="UP000828390"/>
    </source>
</evidence>
<feature type="transmembrane region" description="Helical" evidence="2">
    <location>
        <begin position="7"/>
        <end position="27"/>
    </location>
</feature>
<evidence type="ECO:0000313" key="3">
    <source>
        <dbReference type="EMBL" id="KAH3797483.1"/>
    </source>
</evidence>
<gene>
    <name evidence="3" type="ORF">DPMN_151064</name>
</gene>
<reference evidence="3" key="2">
    <citation type="submission" date="2020-11" db="EMBL/GenBank/DDBJ databases">
        <authorList>
            <person name="McCartney M.A."/>
            <person name="Auch B."/>
            <person name="Kono T."/>
            <person name="Mallez S."/>
            <person name="Becker A."/>
            <person name="Gohl D.M."/>
            <person name="Silverstein K.A.T."/>
            <person name="Koren S."/>
            <person name="Bechman K.B."/>
            <person name="Herman A."/>
            <person name="Abrahante J.E."/>
            <person name="Garbe J."/>
        </authorList>
    </citation>
    <scope>NUCLEOTIDE SEQUENCE</scope>
    <source>
        <strain evidence="3">Duluth1</strain>
        <tissue evidence="3">Whole animal</tissue>
    </source>
</reference>
<dbReference type="AlphaFoldDB" id="A0A9D4FEK7"/>
<protein>
    <recommendedName>
        <fullName evidence="5">C-type lectin domain-containing protein</fullName>
    </recommendedName>
</protein>
<organism evidence="3 4">
    <name type="scientific">Dreissena polymorpha</name>
    <name type="common">Zebra mussel</name>
    <name type="synonym">Mytilus polymorpha</name>
    <dbReference type="NCBI Taxonomy" id="45954"/>
    <lineage>
        <taxon>Eukaryota</taxon>
        <taxon>Metazoa</taxon>
        <taxon>Spiralia</taxon>
        <taxon>Lophotrochozoa</taxon>
        <taxon>Mollusca</taxon>
        <taxon>Bivalvia</taxon>
        <taxon>Autobranchia</taxon>
        <taxon>Heteroconchia</taxon>
        <taxon>Euheterodonta</taxon>
        <taxon>Imparidentia</taxon>
        <taxon>Neoheterodontei</taxon>
        <taxon>Myida</taxon>
        <taxon>Dreissenoidea</taxon>
        <taxon>Dreissenidae</taxon>
        <taxon>Dreissena</taxon>
    </lineage>
</organism>
<name>A0A9D4FEK7_DREPO</name>
<dbReference type="Proteomes" id="UP000828390">
    <property type="component" value="Unassembled WGS sequence"/>
</dbReference>